<name>A0A6N7X670_9FIRM</name>
<dbReference type="Proteomes" id="UP000469424">
    <property type="component" value="Unassembled WGS sequence"/>
</dbReference>
<evidence type="ECO:0000313" key="1">
    <source>
        <dbReference type="EMBL" id="MST71020.1"/>
    </source>
</evidence>
<reference evidence="1 2" key="1">
    <citation type="submission" date="2019-08" db="EMBL/GenBank/DDBJ databases">
        <title>In-depth cultivation of the pig gut microbiome towards novel bacterial diversity and tailored functional studies.</title>
        <authorList>
            <person name="Wylensek D."/>
            <person name="Hitch T.C.A."/>
            <person name="Clavel T."/>
        </authorList>
    </citation>
    <scope>NUCLEOTIDE SEQUENCE [LARGE SCALE GENOMIC DNA]</scope>
    <source>
        <strain evidence="1 2">WCA-MUC-591-APC-4B</strain>
    </source>
</reference>
<comment type="caution">
    <text evidence="1">The sequence shown here is derived from an EMBL/GenBank/DDBJ whole genome shotgun (WGS) entry which is preliminary data.</text>
</comment>
<accession>A0A6N7X670</accession>
<sequence length="95" mass="10041">MSVSVPPGLSFAAGPGLPGRLLLICGAAVRARKPNSMALQGGERELFRSPGRLQLNFCVVVRARKPNSMALQGGERELFRSPGRLLLICGAAVRA</sequence>
<dbReference type="AlphaFoldDB" id="A0A6N7X670"/>
<organism evidence="1 2">
    <name type="scientific">Mogibacterium kristiansenii</name>
    <dbReference type="NCBI Taxonomy" id="2606708"/>
    <lineage>
        <taxon>Bacteria</taxon>
        <taxon>Bacillati</taxon>
        <taxon>Bacillota</taxon>
        <taxon>Clostridia</taxon>
        <taxon>Peptostreptococcales</taxon>
        <taxon>Anaerovoracaceae</taxon>
        <taxon>Mogibacterium</taxon>
    </lineage>
</organism>
<dbReference type="EMBL" id="VUNA01000012">
    <property type="protein sequence ID" value="MST71020.1"/>
    <property type="molecule type" value="Genomic_DNA"/>
</dbReference>
<proteinExistence type="predicted"/>
<dbReference type="RefSeq" id="WP_154554582.1">
    <property type="nucleotide sequence ID" value="NZ_VUNA01000012.1"/>
</dbReference>
<evidence type="ECO:0000313" key="2">
    <source>
        <dbReference type="Proteomes" id="UP000469424"/>
    </source>
</evidence>
<gene>
    <name evidence="1" type="ORF">FYJ65_06705</name>
</gene>
<protein>
    <submittedName>
        <fullName evidence="1">Uncharacterized protein</fullName>
    </submittedName>
</protein>
<keyword evidence="2" id="KW-1185">Reference proteome</keyword>